<feature type="non-terminal residue" evidence="1">
    <location>
        <position position="1"/>
    </location>
</feature>
<dbReference type="EMBL" id="JABFAA010161823">
    <property type="protein sequence ID" value="MBA0701017.1"/>
    <property type="molecule type" value="Genomic_DNA"/>
</dbReference>
<accession>A0A7J8YN74</accession>
<protein>
    <submittedName>
        <fullName evidence="1">Uncharacterized protein</fullName>
    </submittedName>
</protein>
<proteinExistence type="predicted"/>
<organism evidence="1 2">
    <name type="scientific">Gossypium aridum</name>
    <name type="common">American cotton</name>
    <name type="synonym">Erioxylum aridum</name>
    <dbReference type="NCBI Taxonomy" id="34290"/>
    <lineage>
        <taxon>Eukaryota</taxon>
        <taxon>Viridiplantae</taxon>
        <taxon>Streptophyta</taxon>
        <taxon>Embryophyta</taxon>
        <taxon>Tracheophyta</taxon>
        <taxon>Spermatophyta</taxon>
        <taxon>Magnoliopsida</taxon>
        <taxon>eudicotyledons</taxon>
        <taxon>Gunneridae</taxon>
        <taxon>Pentapetalae</taxon>
        <taxon>rosids</taxon>
        <taxon>malvids</taxon>
        <taxon>Malvales</taxon>
        <taxon>Malvaceae</taxon>
        <taxon>Malvoideae</taxon>
        <taxon>Gossypium</taxon>
    </lineage>
</organism>
<reference evidence="1 2" key="1">
    <citation type="journal article" date="2019" name="Genome Biol. Evol.">
        <title>Insights into the evolution of the New World diploid cottons (Gossypium, subgenus Houzingenia) based on genome sequencing.</title>
        <authorList>
            <person name="Grover C.E."/>
            <person name="Arick M.A. 2nd"/>
            <person name="Thrash A."/>
            <person name="Conover J.L."/>
            <person name="Sanders W.S."/>
            <person name="Peterson D.G."/>
            <person name="Frelichowski J.E."/>
            <person name="Scheffler J.A."/>
            <person name="Scheffler B.E."/>
            <person name="Wendel J.F."/>
        </authorList>
    </citation>
    <scope>NUCLEOTIDE SEQUENCE [LARGE SCALE GENOMIC DNA]</scope>
    <source>
        <strain evidence="1">185</strain>
        <tissue evidence="1">Leaf</tissue>
    </source>
</reference>
<evidence type="ECO:0000313" key="2">
    <source>
        <dbReference type="Proteomes" id="UP000593577"/>
    </source>
</evidence>
<dbReference type="Proteomes" id="UP000593577">
    <property type="component" value="Unassembled WGS sequence"/>
</dbReference>
<name>A0A7J8YN74_GOSAI</name>
<gene>
    <name evidence="1" type="ORF">Goari_022827</name>
</gene>
<keyword evidence="2" id="KW-1185">Reference proteome</keyword>
<sequence>QVINYDKSRTFFSTNVSYEDRVVFYHALGVHSIENLERYAHTFISTLKRLYILVETTFLQGKSGKEWASSGLLQWLIWISWDGCIGYSNIQDVKALSRGFEKCCFKFMPRVCNNAAYAMVVSSWSATINCFWVEDIPLEVRKIATVDCRWLDPP</sequence>
<dbReference type="AlphaFoldDB" id="A0A7J8YN74"/>
<comment type="caution">
    <text evidence="1">The sequence shown here is derived from an EMBL/GenBank/DDBJ whole genome shotgun (WGS) entry which is preliminary data.</text>
</comment>
<evidence type="ECO:0000313" key="1">
    <source>
        <dbReference type="EMBL" id="MBA0701017.1"/>
    </source>
</evidence>